<dbReference type="GO" id="GO:0006298">
    <property type="term" value="P:mismatch repair"/>
    <property type="evidence" value="ECO:0007669"/>
    <property type="project" value="InterPro"/>
</dbReference>
<dbReference type="KEGG" id="ibu:IB211_02469c"/>
<organism evidence="7 8">
    <name type="scientific">Intestinimonas butyriciproducens</name>
    <dbReference type="NCBI Taxonomy" id="1297617"/>
    <lineage>
        <taxon>Bacteria</taxon>
        <taxon>Bacillati</taxon>
        <taxon>Bacillota</taxon>
        <taxon>Clostridia</taxon>
        <taxon>Eubacteriales</taxon>
        <taxon>Intestinimonas</taxon>
    </lineage>
</organism>
<name>A0A0S2W690_9FIRM</name>
<evidence type="ECO:0000313" key="7">
    <source>
        <dbReference type="EMBL" id="ALP94860.1"/>
    </source>
</evidence>
<dbReference type="NCBIfam" id="TIGR00632">
    <property type="entry name" value="vsr"/>
    <property type="match status" value="1"/>
</dbReference>
<accession>A0A0S2W690</accession>
<dbReference type="RefSeq" id="WP_058118191.1">
    <property type="nucleotide sequence ID" value="NZ_CP011307.1"/>
</dbReference>
<evidence type="ECO:0000256" key="2">
    <source>
        <dbReference type="ARBA" id="ARBA00022759"/>
    </source>
</evidence>
<dbReference type="GO" id="GO:0016787">
    <property type="term" value="F:hydrolase activity"/>
    <property type="evidence" value="ECO:0007669"/>
    <property type="project" value="UniProtKB-KW"/>
</dbReference>
<dbReference type="InterPro" id="IPR011335">
    <property type="entry name" value="Restrct_endonuc-II-like"/>
</dbReference>
<dbReference type="EMBL" id="CP011307">
    <property type="protein sequence ID" value="ALP94860.1"/>
    <property type="molecule type" value="Genomic_DNA"/>
</dbReference>
<dbReference type="Proteomes" id="UP000064844">
    <property type="component" value="Chromosome"/>
</dbReference>
<dbReference type="REBASE" id="132467">
    <property type="entry name" value="V.Ibu211ORF2471P"/>
</dbReference>
<sequence>MADVFDKEKRSDIMRQVKSKKNKSTELRLIEIFKQNGITGWRRNYPVKGHPDFVFPNQKIAVFVDGCFWHGHDCRNTRPAEHQEYWQKKRERNMKHDQEVTAMFEARGWTVLRIWECELKKKNKAALISKILSLSTK</sequence>
<reference evidence="7 8" key="1">
    <citation type="journal article" date="2015" name="Nat. Commun.">
        <title>Production of butyrate from lysine and the Amadori product fructoselysine by a human gut commensal.</title>
        <authorList>
            <person name="Bui T.P."/>
            <person name="Ritari J."/>
            <person name="Boeren S."/>
            <person name="de Waard P."/>
            <person name="Plugge C.M."/>
            <person name="de Vos W.M."/>
        </authorList>
    </citation>
    <scope>NUCLEOTIDE SEQUENCE [LARGE SCALE GENOMIC DNA]</scope>
    <source>
        <strain evidence="7 8">AF211</strain>
    </source>
</reference>
<protein>
    <submittedName>
        <fullName evidence="7">Very-short-patch mismatch repair endonuclease (G-T specific)</fullName>
    </submittedName>
</protein>
<proteinExistence type="inferred from homology"/>
<keyword evidence="3" id="KW-0227">DNA damage</keyword>
<keyword evidence="1" id="KW-0540">Nuclease</keyword>
<evidence type="ECO:0000256" key="4">
    <source>
        <dbReference type="ARBA" id="ARBA00022801"/>
    </source>
</evidence>
<dbReference type="PATRIC" id="fig|1297617.4.peg.2539"/>
<dbReference type="STRING" id="1297617.IB211_02469c"/>
<keyword evidence="4" id="KW-0378">Hydrolase</keyword>
<dbReference type="AlphaFoldDB" id="A0A0S2W690"/>
<dbReference type="CDD" id="cd00221">
    <property type="entry name" value="Vsr"/>
    <property type="match status" value="1"/>
</dbReference>
<dbReference type="GO" id="GO:0004519">
    <property type="term" value="F:endonuclease activity"/>
    <property type="evidence" value="ECO:0007669"/>
    <property type="project" value="UniProtKB-KW"/>
</dbReference>
<keyword evidence="5" id="KW-0234">DNA repair</keyword>
<evidence type="ECO:0000256" key="6">
    <source>
        <dbReference type="ARBA" id="ARBA00029466"/>
    </source>
</evidence>
<dbReference type="Pfam" id="PF03852">
    <property type="entry name" value="Vsr"/>
    <property type="match status" value="1"/>
</dbReference>
<comment type="similarity">
    <text evidence="6">Belongs to the Vsr family.</text>
</comment>
<keyword evidence="2 7" id="KW-0255">Endonuclease</keyword>
<evidence type="ECO:0000313" key="8">
    <source>
        <dbReference type="Proteomes" id="UP000064844"/>
    </source>
</evidence>
<evidence type="ECO:0000256" key="3">
    <source>
        <dbReference type="ARBA" id="ARBA00022763"/>
    </source>
</evidence>
<dbReference type="Gene3D" id="3.40.960.10">
    <property type="entry name" value="VSR Endonuclease"/>
    <property type="match status" value="1"/>
</dbReference>
<dbReference type="SUPFAM" id="SSF52980">
    <property type="entry name" value="Restriction endonuclease-like"/>
    <property type="match status" value="1"/>
</dbReference>
<dbReference type="InterPro" id="IPR004603">
    <property type="entry name" value="DNA_mismatch_endonuc_vsr"/>
</dbReference>
<evidence type="ECO:0000256" key="5">
    <source>
        <dbReference type="ARBA" id="ARBA00023204"/>
    </source>
</evidence>
<gene>
    <name evidence="7" type="ORF">IB211_02469c</name>
</gene>
<evidence type="ECO:0000256" key="1">
    <source>
        <dbReference type="ARBA" id="ARBA00022722"/>
    </source>
</evidence>
<keyword evidence="8" id="KW-1185">Reference proteome</keyword>
<reference evidence="8" key="2">
    <citation type="submission" date="2015-04" db="EMBL/GenBank/DDBJ databases">
        <title>A butyrogenic pathway from the amino acid lysine in a human gut commensal.</title>
        <authorList>
            <person name="de Vos W.M."/>
            <person name="Bui N.T.P."/>
            <person name="Plugge C.M."/>
            <person name="Ritari J."/>
        </authorList>
    </citation>
    <scope>NUCLEOTIDE SEQUENCE [LARGE SCALE GENOMIC DNA]</scope>
    <source>
        <strain evidence="8">AF211</strain>
    </source>
</reference>